<accession>A0A3A6PY48</accession>
<gene>
    <name evidence="4" type="ORF">DP106_10735</name>
</gene>
<keyword evidence="2" id="KW-0812">Transmembrane</keyword>
<dbReference type="NCBIfam" id="TIGR04281">
    <property type="entry name" value="peripla_PGF_1"/>
    <property type="match status" value="1"/>
</dbReference>
<evidence type="ECO:0000259" key="3">
    <source>
        <dbReference type="PROSITE" id="PS50983"/>
    </source>
</evidence>
<dbReference type="NCBIfam" id="NF038402">
    <property type="entry name" value="TroA_like"/>
    <property type="match status" value="1"/>
</dbReference>
<organism evidence="4 5">
    <name type="scientific">Halonotius pteroides</name>
    <dbReference type="NCBI Taxonomy" id="268735"/>
    <lineage>
        <taxon>Archaea</taxon>
        <taxon>Methanobacteriati</taxon>
        <taxon>Methanobacteriota</taxon>
        <taxon>Stenosarchaea group</taxon>
        <taxon>Halobacteria</taxon>
        <taxon>Halobacteriales</taxon>
        <taxon>Haloferacaceae</taxon>
        <taxon>Halonotius</taxon>
    </lineage>
</organism>
<evidence type="ECO:0000256" key="2">
    <source>
        <dbReference type="SAM" id="Phobius"/>
    </source>
</evidence>
<comment type="caution">
    <text evidence="4">The sequence shown here is derived from an EMBL/GenBank/DDBJ whole genome shotgun (WGS) entry which is preliminary data.</text>
</comment>
<evidence type="ECO:0000313" key="4">
    <source>
        <dbReference type="EMBL" id="RJX48855.1"/>
    </source>
</evidence>
<dbReference type="Proteomes" id="UP000281564">
    <property type="component" value="Unassembled WGS sequence"/>
</dbReference>
<dbReference type="OrthoDB" id="214567at2157"/>
<dbReference type="Gene3D" id="3.40.50.1980">
    <property type="entry name" value="Nitrogenase molybdenum iron protein domain"/>
    <property type="match status" value="2"/>
</dbReference>
<keyword evidence="5" id="KW-1185">Reference proteome</keyword>
<dbReference type="AlphaFoldDB" id="A0A3A6PY48"/>
<protein>
    <submittedName>
        <fullName evidence="4">Corrinoid ABC transporter substrate-binding protein</fullName>
    </submittedName>
</protein>
<dbReference type="RefSeq" id="WP_120085239.1">
    <property type="nucleotide sequence ID" value="NZ_QMDW01000015.1"/>
</dbReference>
<feature type="transmembrane region" description="Helical" evidence="2">
    <location>
        <begin position="335"/>
        <end position="355"/>
    </location>
</feature>
<keyword evidence="1" id="KW-0732">Signal</keyword>
<dbReference type="SUPFAM" id="SSF53807">
    <property type="entry name" value="Helical backbone' metal receptor"/>
    <property type="match status" value="1"/>
</dbReference>
<dbReference type="PROSITE" id="PS50983">
    <property type="entry name" value="FE_B12_PBP"/>
    <property type="match status" value="1"/>
</dbReference>
<dbReference type="InterPro" id="IPR026469">
    <property type="entry name" value="Peripla_PGF_1"/>
</dbReference>
<keyword evidence="2" id="KW-0472">Membrane</keyword>
<dbReference type="InterPro" id="IPR050902">
    <property type="entry name" value="ABC_Transporter_SBP"/>
</dbReference>
<dbReference type="EMBL" id="QMDW01000015">
    <property type="protein sequence ID" value="RJX48855.1"/>
    <property type="molecule type" value="Genomic_DNA"/>
</dbReference>
<dbReference type="PANTHER" id="PTHR30535">
    <property type="entry name" value="VITAMIN B12-BINDING PROTEIN"/>
    <property type="match status" value="1"/>
</dbReference>
<dbReference type="PANTHER" id="PTHR30535:SF4">
    <property type="entry name" value="HEMIN-BINDING PERIPLASMIC PROTEIN HMUT"/>
    <property type="match status" value="1"/>
</dbReference>
<dbReference type="Pfam" id="PF01497">
    <property type="entry name" value="Peripla_BP_2"/>
    <property type="match status" value="1"/>
</dbReference>
<feature type="domain" description="Fe/B12 periplasmic-binding" evidence="3">
    <location>
        <begin position="65"/>
        <end position="311"/>
    </location>
</feature>
<evidence type="ECO:0000313" key="5">
    <source>
        <dbReference type="Proteomes" id="UP000281564"/>
    </source>
</evidence>
<keyword evidence="2" id="KW-1133">Transmembrane helix</keyword>
<sequence>MNRRLCVVCLLALVAISVGLVAVAPVSATASPSAGESVSTTTDTFPVTLTDATGTAVTVESRPENVTTTNPSAAQTMWTLGAADQVVGVTQYASYLDGAEKRDNVSAAGLGVSIERVVATEPDLVLAPNATSVETVRTLRAANLTVYQFPTATDFEAVATKTQTIGRLTGNTAAAAETNAWMWRNVAATESELNDVDRPRVLYPLLGGFAVGNNTFIDEIITTAGGTNVAASEFDGYRQLNDETVITLAPEVLIVTGQTKGQILGSEPYSLTPAGETNRTATLSVQYLNQPAPRSVVYATGNLSAQLHPDATADVTDTPNVGGDGGPATDVSAPGFGTVVAVLSVVAVAASARFYHRR</sequence>
<reference evidence="4 5" key="1">
    <citation type="submission" date="2018-06" db="EMBL/GenBank/DDBJ databases">
        <title>Halonotius sp. F13-13 a new haloarchaeeon isolated from a solar saltern from Isla Cristina, Huelva, Spain.</title>
        <authorList>
            <person name="Duran-Viseras A."/>
            <person name="Sanchez-Porro C."/>
            <person name="Ventosa A."/>
        </authorList>
    </citation>
    <scope>NUCLEOTIDE SEQUENCE [LARGE SCALE GENOMIC DNA]</scope>
    <source>
        <strain evidence="4 5">CECT 7525</strain>
    </source>
</reference>
<dbReference type="InterPro" id="IPR054828">
    <property type="entry name" value="Vit_B12_bind_prot"/>
</dbReference>
<proteinExistence type="predicted"/>
<evidence type="ECO:0000256" key="1">
    <source>
        <dbReference type="ARBA" id="ARBA00022729"/>
    </source>
</evidence>
<name>A0A3A6PY48_9EURY</name>
<dbReference type="InterPro" id="IPR002491">
    <property type="entry name" value="ABC_transptr_periplasmic_BD"/>
</dbReference>